<proteinExistence type="predicted"/>
<dbReference type="OrthoDB" id="6992469at2"/>
<organism evidence="2 3">
    <name type="scientific">Pseudomonas alkylphenolica</name>
    <dbReference type="NCBI Taxonomy" id="237609"/>
    <lineage>
        <taxon>Bacteria</taxon>
        <taxon>Pseudomonadati</taxon>
        <taxon>Pseudomonadota</taxon>
        <taxon>Gammaproteobacteria</taxon>
        <taxon>Pseudomonadales</taxon>
        <taxon>Pseudomonadaceae</taxon>
        <taxon>Pseudomonas</taxon>
    </lineage>
</organism>
<dbReference type="Proteomes" id="UP000288983">
    <property type="component" value="Unassembled WGS sequence"/>
</dbReference>
<evidence type="ECO:0000313" key="3">
    <source>
        <dbReference type="Proteomes" id="UP000288983"/>
    </source>
</evidence>
<dbReference type="Pfam" id="PF11278">
    <property type="entry name" value="DUF3079"/>
    <property type="match status" value="1"/>
</dbReference>
<reference evidence="2 3" key="1">
    <citation type="submission" date="2018-06" db="EMBL/GenBank/DDBJ databases">
        <title>Bacteria isolated from soil of Wuhan.</title>
        <authorList>
            <person name="Wei X."/>
            <person name="Chunhua H."/>
        </authorList>
    </citation>
    <scope>NUCLEOTIDE SEQUENCE [LARGE SCALE GENOMIC DNA]</scope>
    <source>
        <strain evidence="3">xwS2</strain>
    </source>
</reference>
<feature type="region of interest" description="Disordered" evidence="1">
    <location>
        <begin position="50"/>
        <end position="80"/>
    </location>
</feature>
<evidence type="ECO:0000256" key="1">
    <source>
        <dbReference type="SAM" id="MobiDB-lite"/>
    </source>
</evidence>
<comment type="caution">
    <text evidence="2">The sequence shown here is derived from an EMBL/GenBank/DDBJ whole genome shotgun (WGS) entry which is preliminary data.</text>
</comment>
<name>A0A443ZK56_9PSED</name>
<gene>
    <name evidence="2" type="ORF">DM813_23535</name>
</gene>
<evidence type="ECO:0000313" key="2">
    <source>
        <dbReference type="EMBL" id="RWU19280.1"/>
    </source>
</evidence>
<dbReference type="EMBL" id="QJRG01000048">
    <property type="protein sequence ID" value="RWU19280.1"/>
    <property type="molecule type" value="Genomic_DNA"/>
</dbReference>
<dbReference type="InterPro" id="IPR021430">
    <property type="entry name" value="DUF3079"/>
</dbReference>
<sequence>MTKPFALNPAHPERICWGCDRYCASKALACGNGAERTMHPAELFGDDWHQEGDWGIAPPISNEHPAGEGSIDHRRQRLLP</sequence>
<dbReference type="AlphaFoldDB" id="A0A443ZK56"/>
<dbReference type="RefSeq" id="WP_128325767.1">
    <property type="nucleotide sequence ID" value="NZ_QJRG01000048.1"/>
</dbReference>
<accession>A0A443ZK56</accession>
<protein>
    <submittedName>
        <fullName evidence="2">DUF3079 domain-containing protein</fullName>
    </submittedName>
</protein>